<dbReference type="AlphaFoldDB" id="A0A238WAZ9"/>
<protein>
    <submittedName>
        <fullName evidence="2">Uncharacterized protein</fullName>
    </submittedName>
</protein>
<accession>A0A238WAZ9</accession>
<keyword evidence="3" id="KW-1185">Reference proteome</keyword>
<dbReference type="EMBL" id="FZNQ01000006">
    <property type="protein sequence ID" value="SNR43393.1"/>
    <property type="molecule type" value="Genomic_DNA"/>
</dbReference>
<gene>
    <name evidence="2" type="ORF">SAMN06264855_10691</name>
</gene>
<feature type="region of interest" description="Disordered" evidence="1">
    <location>
        <begin position="46"/>
        <end position="100"/>
    </location>
</feature>
<dbReference type="Proteomes" id="UP000198397">
    <property type="component" value="Unassembled WGS sequence"/>
</dbReference>
<name>A0A238WAZ9_HALVU</name>
<proteinExistence type="predicted"/>
<evidence type="ECO:0000313" key="3">
    <source>
        <dbReference type="Proteomes" id="UP000198397"/>
    </source>
</evidence>
<organism evidence="2 3">
    <name type="scientific">Halorubrum vacuolatum</name>
    <name type="common">Natronobacterium vacuolatum</name>
    <dbReference type="NCBI Taxonomy" id="63740"/>
    <lineage>
        <taxon>Archaea</taxon>
        <taxon>Methanobacteriati</taxon>
        <taxon>Methanobacteriota</taxon>
        <taxon>Stenosarchaea group</taxon>
        <taxon>Halobacteria</taxon>
        <taxon>Halobacteriales</taxon>
        <taxon>Haloferacaceae</taxon>
        <taxon>Halorubrum</taxon>
    </lineage>
</organism>
<sequence>MTMQQRILLVAVGVVVLVALAGAASVVSAADENATDGVEMPAWSEDMGEWMGHGDGAPGTHHADGERGAHHADGERGAHMQHDVGNETRHHADGERGGYC</sequence>
<feature type="compositionally biased region" description="Basic and acidic residues" evidence="1">
    <location>
        <begin position="61"/>
        <end position="100"/>
    </location>
</feature>
<evidence type="ECO:0000256" key="1">
    <source>
        <dbReference type="SAM" id="MobiDB-lite"/>
    </source>
</evidence>
<reference evidence="2 3" key="1">
    <citation type="submission" date="2017-06" db="EMBL/GenBank/DDBJ databases">
        <authorList>
            <person name="Kim H.J."/>
            <person name="Triplett B.A."/>
        </authorList>
    </citation>
    <scope>NUCLEOTIDE SEQUENCE [LARGE SCALE GENOMIC DNA]</scope>
    <source>
        <strain evidence="2 3">DSM 8800</strain>
    </source>
</reference>
<evidence type="ECO:0000313" key="2">
    <source>
        <dbReference type="EMBL" id="SNR43393.1"/>
    </source>
</evidence>